<dbReference type="InterPro" id="IPR002104">
    <property type="entry name" value="Integrase_catalytic"/>
</dbReference>
<evidence type="ECO:0000313" key="5">
    <source>
        <dbReference type="Proteomes" id="UP001151699"/>
    </source>
</evidence>
<comment type="caution">
    <text evidence="4">The sequence shown here is derived from an EMBL/GenBank/DDBJ whole genome shotgun (WGS) entry which is preliminary data.</text>
</comment>
<evidence type="ECO:0000256" key="1">
    <source>
        <dbReference type="ARBA" id="ARBA00023125"/>
    </source>
</evidence>
<reference evidence="4" key="1">
    <citation type="submission" date="2022-07" db="EMBL/GenBank/DDBJ databases">
        <authorList>
            <person name="Trinca V."/>
            <person name="Uliana J.V.C."/>
            <person name="Torres T.T."/>
            <person name="Ward R.J."/>
            <person name="Monesi N."/>
        </authorList>
    </citation>
    <scope>NUCLEOTIDE SEQUENCE</scope>
    <source>
        <strain evidence="4">HSMRA1968</strain>
        <tissue evidence="4">Whole embryos</tissue>
    </source>
</reference>
<evidence type="ECO:0000259" key="3">
    <source>
        <dbReference type="PROSITE" id="PS51898"/>
    </source>
</evidence>
<organism evidence="4 5">
    <name type="scientific">Pseudolycoriella hygida</name>
    <dbReference type="NCBI Taxonomy" id="35572"/>
    <lineage>
        <taxon>Eukaryota</taxon>
        <taxon>Metazoa</taxon>
        <taxon>Ecdysozoa</taxon>
        <taxon>Arthropoda</taxon>
        <taxon>Hexapoda</taxon>
        <taxon>Insecta</taxon>
        <taxon>Pterygota</taxon>
        <taxon>Neoptera</taxon>
        <taxon>Endopterygota</taxon>
        <taxon>Diptera</taxon>
        <taxon>Nematocera</taxon>
        <taxon>Sciaroidea</taxon>
        <taxon>Sciaridae</taxon>
        <taxon>Pseudolycoriella</taxon>
    </lineage>
</organism>
<name>A0A9Q0N7G7_9DIPT</name>
<dbReference type="GO" id="GO:0006310">
    <property type="term" value="P:DNA recombination"/>
    <property type="evidence" value="ECO:0007669"/>
    <property type="project" value="UniProtKB-KW"/>
</dbReference>
<dbReference type="PANTHER" id="PTHR30349">
    <property type="entry name" value="PHAGE INTEGRASE-RELATED"/>
    <property type="match status" value="1"/>
</dbReference>
<dbReference type="AlphaFoldDB" id="A0A9Q0N7G7"/>
<feature type="domain" description="Tyr recombinase" evidence="3">
    <location>
        <begin position="259"/>
        <end position="446"/>
    </location>
</feature>
<dbReference type="Gene3D" id="1.10.443.10">
    <property type="entry name" value="Intergrase catalytic core"/>
    <property type="match status" value="1"/>
</dbReference>
<dbReference type="PROSITE" id="PS51898">
    <property type="entry name" value="TYR_RECOMBINASE"/>
    <property type="match status" value="1"/>
</dbReference>
<dbReference type="InterPro" id="IPR050090">
    <property type="entry name" value="Tyrosine_recombinase_XerCD"/>
</dbReference>
<gene>
    <name evidence="4" type="ORF">Bhyg_09551</name>
</gene>
<dbReference type="GO" id="GO:0003677">
    <property type="term" value="F:DNA binding"/>
    <property type="evidence" value="ECO:0007669"/>
    <property type="project" value="UniProtKB-KW"/>
</dbReference>
<dbReference type="InterPro" id="IPR013762">
    <property type="entry name" value="Integrase-like_cat_sf"/>
</dbReference>
<keyword evidence="5" id="KW-1185">Reference proteome</keyword>
<proteinExistence type="predicted"/>
<dbReference type="InterPro" id="IPR011010">
    <property type="entry name" value="DNA_brk_join_enz"/>
</dbReference>
<protein>
    <recommendedName>
        <fullName evidence="3">Tyr recombinase domain-containing protein</fullName>
    </recommendedName>
</protein>
<dbReference type="SUPFAM" id="SSF56349">
    <property type="entry name" value="DNA breaking-rejoining enzymes"/>
    <property type="match status" value="1"/>
</dbReference>
<dbReference type="Proteomes" id="UP001151699">
    <property type="component" value="Chromosome B"/>
</dbReference>
<sequence>MESVDEYEAYMETGGQEPNDQAVLYADDGTSKYRFENGFDEVDNAISQIDMNQIGGAYELVDDTDADNQHDFGFDATDEMDDIITQIDINEIDGAHELVDDVQADDQHGFVFDGPDEMDDIMSQIDINKIGGAHEMQNDCDGNVAAGVEDRSISDIPTDMDVEYQQALDQIMPNKSASRYLQAYQVFRNWQKSRNTSSFDKKVLMVYFSEAATKYKPSTLWSMYSMFKKTLIYKHNVDISKISELVAFLKTKGDGYKCRKSNVFSPKEVQKFMVEAPNINYLAIKAVAAMGVVGGLRSAEIINLTTDNVEDNGNEIVVVIPDSKTKDSKFFTVDGEMAKIIQQYSKLRPDNVPTRRFFLQYCNGKCTRQVMGKNTIAKVPKDVAEFLGLPNHLTFTGHGLRRTSTTILADTGVGIETLKRHGPWKGNSVCEGYIQNSLTHKRKIGRLITNAINLPSTSNADETDSSAPEIKKIAVNTGTFSQSRISSHSIADHFSTGTSNIVSSTSSTGVVLNGSASTSVTLRSPSISMLSDDTASAAAVIPDSPSAGVSLDNTSVSADVISTGRSAGVVSKGTSANVISDCFADAASSSAIDSVLPFLSKGKIVFHFSGQILNFNVNMKN</sequence>
<dbReference type="OrthoDB" id="7776589at2759"/>
<dbReference type="CDD" id="cd00397">
    <property type="entry name" value="DNA_BRE_C"/>
    <property type="match status" value="1"/>
</dbReference>
<dbReference type="EMBL" id="WJQU01000002">
    <property type="protein sequence ID" value="KAJ6644582.1"/>
    <property type="molecule type" value="Genomic_DNA"/>
</dbReference>
<dbReference type="GO" id="GO:0015074">
    <property type="term" value="P:DNA integration"/>
    <property type="evidence" value="ECO:0007669"/>
    <property type="project" value="InterPro"/>
</dbReference>
<keyword evidence="2" id="KW-0233">DNA recombination</keyword>
<evidence type="ECO:0000313" key="4">
    <source>
        <dbReference type="EMBL" id="KAJ6644582.1"/>
    </source>
</evidence>
<accession>A0A9Q0N7G7</accession>
<evidence type="ECO:0000256" key="2">
    <source>
        <dbReference type="ARBA" id="ARBA00023172"/>
    </source>
</evidence>
<dbReference type="Pfam" id="PF00589">
    <property type="entry name" value="Phage_integrase"/>
    <property type="match status" value="1"/>
</dbReference>
<keyword evidence="1" id="KW-0238">DNA-binding</keyword>
<dbReference type="PANTHER" id="PTHR30349:SF41">
    <property type="entry name" value="INTEGRASE_RECOMBINASE PROTEIN MJ0367-RELATED"/>
    <property type="match status" value="1"/>
</dbReference>